<evidence type="ECO:0000313" key="2">
    <source>
        <dbReference type="EMBL" id="ODM97184.1"/>
    </source>
</evidence>
<dbReference type="GO" id="GO:0005783">
    <property type="term" value="C:endoplasmic reticulum"/>
    <property type="evidence" value="ECO:0007669"/>
    <property type="project" value="TreeGrafter"/>
</dbReference>
<feature type="region of interest" description="Disordered" evidence="1">
    <location>
        <begin position="435"/>
        <end position="454"/>
    </location>
</feature>
<dbReference type="PANTHER" id="PTHR16489:SF12">
    <property type="entry name" value="GH11727P"/>
    <property type="match status" value="1"/>
</dbReference>
<evidence type="ECO:0000256" key="1">
    <source>
        <dbReference type="SAM" id="MobiDB-lite"/>
    </source>
</evidence>
<protein>
    <submittedName>
        <fullName evidence="2">Uncharacterized protein</fullName>
    </submittedName>
</protein>
<comment type="caution">
    <text evidence="2">The sequence shown here is derived from an EMBL/GenBank/DDBJ whole genome shotgun (WGS) entry which is preliminary data.</text>
</comment>
<dbReference type="GO" id="GO:0000164">
    <property type="term" value="C:protein phosphatase type 1 complex"/>
    <property type="evidence" value="ECO:0007669"/>
    <property type="project" value="TreeGrafter"/>
</dbReference>
<dbReference type="GO" id="GO:0034976">
    <property type="term" value="P:response to endoplasmic reticulum stress"/>
    <property type="evidence" value="ECO:0007669"/>
    <property type="project" value="TreeGrafter"/>
</dbReference>
<dbReference type="EMBL" id="LJIJ01000465">
    <property type="protein sequence ID" value="ODM97184.1"/>
    <property type="molecule type" value="Genomic_DNA"/>
</dbReference>
<feature type="compositionally biased region" description="Low complexity" evidence="1">
    <location>
        <begin position="301"/>
        <end position="317"/>
    </location>
</feature>
<dbReference type="PANTHER" id="PTHR16489">
    <property type="entry name" value="GH11727P"/>
    <property type="match status" value="1"/>
</dbReference>
<evidence type="ECO:0000313" key="3">
    <source>
        <dbReference type="Proteomes" id="UP000094527"/>
    </source>
</evidence>
<feature type="region of interest" description="Disordered" evidence="1">
    <location>
        <begin position="290"/>
        <end position="322"/>
    </location>
</feature>
<name>A0A1D2MWJ5_ORCCI</name>
<dbReference type="STRING" id="48709.A0A1D2MWJ5"/>
<gene>
    <name evidence="2" type="ORF">Ocin01_09503</name>
</gene>
<organism evidence="2 3">
    <name type="scientific">Orchesella cincta</name>
    <name type="common">Springtail</name>
    <name type="synonym">Podura cincta</name>
    <dbReference type="NCBI Taxonomy" id="48709"/>
    <lineage>
        <taxon>Eukaryota</taxon>
        <taxon>Metazoa</taxon>
        <taxon>Ecdysozoa</taxon>
        <taxon>Arthropoda</taxon>
        <taxon>Hexapoda</taxon>
        <taxon>Collembola</taxon>
        <taxon>Entomobryomorpha</taxon>
        <taxon>Entomobryoidea</taxon>
        <taxon>Orchesellidae</taxon>
        <taxon>Orchesellinae</taxon>
        <taxon>Orchesella</taxon>
    </lineage>
</organism>
<dbReference type="GO" id="GO:0019888">
    <property type="term" value="F:protein phosphatase regulator activity"/>
    <property type="evidence" value="ECO:0007669"/>
    <property type="project" value="TreeGrafter"/>
</dbReference>
<dbReference type="AlphaFoldDB" id="A0A1D2MWJ5"/>
<proteinExistence type="predicted"/>
<dbReference type="InterPro" id="IPR051254">
    <property type="entry name" value="PPP1R15"/>
</dbReference>
<accession>A0A1D2MWJ5</accession>
<keyword evidence="3" id="KW-1185">Reference proteome</keyword>
<sequence>MSKTERRKLFQPIPLSSILDPSHQTPFSKLEQFQFDLDLSNVHSHRPEVEQISLWRKLQTTLINAMSNLVVISQPVFATSMGKSTANSASTMSLIPWKPNKSSELSEVINLSDGSGSPLLSPSKQDSRQQQSLYHSVRSGLECLRYFATHPLHEEKATPVHSCKQNINSSYDFSYSDSSSRVSFEPNSGYLGSSAILFPAPFPFFVASEHQYYSSSWCPAAPQVPAPNLFSLAMSGFLLASPPYLNAFYENSCLFSPIHNIKGSPAAHKPSRTMNGVGSEFEIIIHATSHQSSQEPGKGLSSHTSASASAKNTSSMSEGGGGGGAGGCIRVANWRSNNNEDNCPFQSVSVCSSSSSKGGTVTFSCASATVTSSSPRTMAMACPRSANRRLKTESESSVDSFVEFSASVESTDSFCIVFESAGGCIDEEYLLEFDRDDDEWEDDDDEEEESEDEEDQIFDYAAETDGEIFQTEIDDGNELQGLAEHDQTDGASCSATCSKKRKSKKVSFDEENLVSVIEFEDDAESRRARETYWEVFARDRARFQDRIFRTGDILEPILLGAHRTKVFSCRFKEPQP</sequence>
<dbReference type="Proteomes" id="UP000094527">
    <property type="component" value="Unassembled WGS sequence"/>
</dbReference>
<reference evidence="2 3" key="1">
    <citation type="journal article" date="2016" name="Genome Biol. Evol.">
        <title>Gene Family Evolution Reflects Adaptation to Soil Environmental Stressors in the Genome of the Collembolan Orchesella cincta.</title>
        <authorList>
            <person name="Faddeeva-Vakhrusheva A."/>
            <person name="Derks M.F."/>
            <person name="Anvar S.Y."/>
            <person name="Agamennone V."/>
            <person name="Suring W."/>
            <person name="Smit S."/>
            <person name="van Straalen N.M."/>
            <person name="Roelofs D."/>
        </authorList>
    </citation>
    <scope>NUCLEOTIDE SEQUENCE [LARGE SCALE GENOMIC DNA]</scope>
    <source>
        <tissue evidence="2">Mixed pool</tissue>
    </source>
</reference>
<dbReference type="OrthoDB" id="5976067at2759"/>